<feature type="compositionally biased region" description="Acidic residues" evidence="6">
    <location>
        <begin position="84"/>
        <end position="107"/>
    </location>
</feature>
<proteinExistence type="predicted"/>
<feature type="compositionally biased region" description="Low complexity" evidence="6">
    <location>
        <begin position="108"/>
        <end position="118"/>
    </location>
</feature>
<comment type="caution">
    <text evidence="8">The sequence shown here is derived from an EMBL/GenBank/DDBJ whole genome shotgun (WGS) entry which is preliminary data.</text>
</comment>
<keyword evidence="5" id="KW-0046">Antibiotic resistance</keyword>
<dbReference type="EMBL" id="JAAMOX010000001">
    <property type="protein sequence ID" value="NIH52253.1"/>
    <property type="molecule type" value="Genomic_DNA"/>
</dbReference>
<feature type="region of interest" description="Disordered" evidence="6">
    <location>
        <begin position="1"/>
        <end position="118"/>
    </location>
</feature>
<name>A0A7X5TSG9_9MICO</name>
<dbReference type="PANTHER" id="PTHR42711:SF19">
    <property type="entry name" value="DOXORUBICIN RESISTANCE ATP-BINDING PROTEIN DRRA"/>
    <property type="match status" value="1"/>
</dbReference>
<protein>
    <submittedName>
        <fullName evidence="8">ABC-type multidrug transport system ATPase subunit</fullName>
    </submittedName>
</protein>
<evidence type="ECO:0000256" key="5">
    <source>
        <dbReference type="ARBA" id="ARBA00023251"/>
    </source>
</evidence>
<evidence type="ECO:0000256" key="1">
    <source>
        <dbReference type="ARBA" id="ARBA00004202"/>
    </source>
</evidence>
<evidence type="ECO:0000313" key="8">
    <source>
        <dbReference type="EMBL" id="NIH52253.1"/>
    </source>
</evidence>
<accession>A0A7X5TSG9</accession>
<evidence type="ECO:0000259" key="7">
    <source>
        <dbReference type="PROSITE" id="PS50893"/>
    </source>
</evidence>
<dbReference type="PROSITE" id="PS50893">
    <property type="entry name" value="ABC_TRANSPORTER_2"/>
    <property type="match status" value="1"/>
</dbReference>
<keyword evidence="2" id="KW-0813">Transport</keyword>
<dbReference type="InterPro" id="IPR003439">
    <property type="entry name" value="ABC_transporter-like_ATP-bd"/>
</dbReference>
<feature type="compositionally biased region" description="Basic residues" evidence="6">
    <location>
        <begin position="49"/>
        <end position="60"/>
    </location>
</feature>
<evidence type="ECO:0000256" key="4">
    <source>
        <dbReference type="ARBA" id="ARBA00022840"/>
    </source>
</evidence>
<dbReference type="GO" id="GO:0046677">
    <property type="term" value="P:response to antibiotic"/>
    <property type="evidence" value="ECO:0007669"/>
    <property type="project" value="UniProtKB-KW"/>
</dbReference>
<feature type="domain" description="ABC transporter" evidence="7">
    <location>
        <begin position="341"/>
        <end position="571"/>
    </location>
</feature>
<dbReference type="SMART" id="SM00382">
    <property type="entry name" value="AAA"/>
    <property type="match status" value="1"/>
</dbReference>
<organism evidence="8 9">
    <name type="scientific">Lysinibacter cavernae</name>
    <dbReference type="NCBI Taxonomy" id="1640652"/>
    <lineage>
        <taxon>Bacteria</taxon>
        <taxon>Bacillati</taxon>
        <taxon>Actinomycetota</taxon>
        <taxon>Actinomycetes</taxon>
        <taxon>Micrococcales</taxon>
        <taxon>Microbacteriaceae</taxon>
        <taxon>Lysinibacter</taxon>
    </lineage>
</organism>
<keyword evidence="4" id="KW-0067">ATP-binding</keyword>
<evidence type="ECO:0000256" key="2">
    <source>
        <dbReference type="ARBA" id="ARBA00022448"/>
    </source>
</evidence>
<dbReference type="PROSITE" id="PS00211">
    <property type="entry name" value="ABC_TRANSPORTER_1"/>
    <property type="match status" value="1"/>
</dbReference>
<dbReference type="Pfam" id="PF00005">
    <property type="entry name" value="ABC_tran"/>
    <property type="match status" value="1"/>
</dbReference>
<dbReference type="GO" id="GO:0016887">
    <property type="term" value="F:ATP hydrolysis activity"/>
    <property type="evidence" value="ECO:0007669"/>
    <property type="project" value="InterPro"/>
</dbReference>
<dbReference type="InterPro" id="IPR050763">
    <property type="entry name" value="ABC_transporter_ATP-binding"/>
</dbReference>
<dbReference type="PANTHER" id="PTHR42711">
    <property type="entry name" value="ABC TRANSPORTER ATP-BINDING PROTEIN"/>
    <property type="match status" value="1"/>
</dbReference>
<evidence type="ECO:0000313" key="9">
    <source>
        <dbReference type="Proteomes" id="UP000541033"/>
    </source>
</evidence>
<dbReference type="SUPFAM" id="SSF52540">
    <property type="entry name" value="P-loop containing nucleoside triphosphate hydrolases"/>
    <property type="match status" value="1"/>
</dbReference>
<evidence type="ECO:0000256" key="6">
    <source>
        <dbReference type="SAM" id="MobiDB-lite"/>
    </source>
</evidence>
<dbReference type="RefSeq" id="WP_341777817.1">
    <property type="nucleotide sequence ID" value="NZ_JAAMOX010000001.1"/>
</dbReference>
<dbReference type="Proteomes" id="UP000541033">
    <property type="component" value="Unassembled WGS sequence"/>
</dbReference>
<dbReference type="InterPro" id="IPR027417">
    <property type="entry name" value="P-loop_NTPase"/>
</dbReference>
<dbReference type="CDD" id="cd03230">
    <property type="entry name" value="ABC_DR_subfamily_A"/>
    <property type="match status" value="1"/>
</dbReference>
<comment type="subcellular location">
    <subcellularLocation>
        <location evidence="1">Cell membrane</location>
        <topology evidence="1">Peripheral membrane protein</topology>
    </subcellularLocation>
</comment>
<sequence>MTYDSAIPPSDDASTPQSDDAFESSEQGLASRQDAESFEFTETDGGSARRTRYPRKRPARRRDVLQDQAENTEAIIADSHTEDTSLDELEALFGGDDEQNVDADEGSNDLSDPSDSVSVVEATDVRAELSDDTVIMQAVRVEESVETPHESAAPAAPQDQADVAHSLPSIDLPVYDRTAEHQPIPEDEAVAPRAEVPYFDAPARTVVPDEDVAAAVRAAAADNEPERIDDEEAFDNYVDSLFPSNQSSPEANDAYGAVHDATGQQPEYHSPFIEPVEQSVPVVFAEPAVIDDVVAEDIAVEQPVAAASPRGRLDVEREDPNTSVQRARDRIPVIQTNPVVLSTQGLSKRFGATIAVNDINLQVRAGSFYGFVGPNGAGKTTTLSMVTGLLKPTAGSVVIQGADMWSSSADAKRLVGALPDRLRLFDRLTGAQLLFYSGVLHGLDEATVNQRATELSAALGLENALGRLVSDYSAGMQKKIALATAMIHSPRILVLDEPFESIDPVSAATVTDILEKFVAGGGSVLISSHSIDLIQRVCDHVAVIVQGNVVAAGTVDEVRDGITLEERFTELTGATDTTEGLEWLHGFSG</sequence>
<dbReference type="InterPro" id="IPR003593">
    <property type="entry name" value="AAA+_ATPase"/>
</dbReference>
<dbReference type="InterPro" id="IPR017871">
    <property type="entry name" value="ABC_transporter-like_CS"/>
</dbReference>
<gene>
    <name evidence="8" type="ORF">FHX76_000121</name>
</gene>
<dbReference type="Gene3D" id="3.40.50.300">
    <property type="entry name" value="P-loop containing nucleotide triphosphate hydrolases"/>
    <property type="match status" value="1"/>
</dbReference>
<dbReference type="GO" id="GO:0005524">
    <property type="term" value="F:ATP binding"/>
    <property type="evidence" value="ECO:0007669"/>
    <property type="project" value="UniProtKB-KW"/>
</dbReference>
<keyword evidence="3" id="KW-0547">Nucleotide-binding</keyword>
<keyword evidence="9" id="KW-1185">Reference proteome</keyword>
<dbReference type="AlphaFoldDB" id="A0A7X5TSG9"/>
<evidence type="ECO:0000256" key="3">
    <source>
        <dbReference type="ARBA" id="ARBA00022741"/>
    </source>
</evidence>
<feature type="compositionally biased region" description="Polar residues" evidence="6">
    <location>
        <begin position="12"/>
        <end position="30"/>
    </location>
</feature>
<reference evidence="8 9" key="1">
    <citation type="submission" date="2020-02" db="EMBL/GenBank/DDBJ databases">
        <title>Sequencing the genomes of 1000 actinobacteria strains.</title>
        <authorList>
            <person name="Klenk H.-P."/>
        </authorList>
    </citation>
    <scope>NUCLEOTIDE SEQUENCE [LARGE SCALE GENOMIC DNA]</scope>
    <source>
        <strain evidence="8 9">DSM 27960</strain>
    </source>
</reference>
<dbReference type="GO" id="GO:0005886">
    <property type="term" value="C:plasma membrane"/>
    <property type="evidence" value="ECO:0007669"/>
    <property type="project" value="UniProtKB-SubCell"/>
</dbReference>